<evidence type="ECO:0000313" key="2">
    <source>
        <dbReference type="Proteomes" id="UP000006304"/>
    </source>
</evidence>
<dbReference type="KEGG" id="nbr:O3I_030585"/>
<keyword evidence="2" id="KW-1185">Reference proteome</keyword>
<dbReference type="InterPro" id="IPR009218">
    <property type="entry name" value="HD_phosphohydro"/>
</dbReference>
<proteinExistence type="predicted"/>
<sequence length="225" mass="24376">MGISLDAELLERWAGLAGAGAITMGEFVIRCYREPHRRYHTVEHLQAMLGVIDDLAGEAEDIDAVRYSAFFHDAVYAVERDDNEELSARLAEESLGELGVATELIAEVGRLVRLTATHRVVDGDRNGAVLCDADLAVLAADEAGYAAYTAAVRAEYGHVPDELFRAGRAAVLQGLAQQPYLFRTHTARTRYEAAARTNLSRELATLTAAGDSSGDALTQPANRRC</sequence>
<dbReference type="EMBL" id="CP003876">
    <property type="protein sequence ID" value="AFU04066.1"/>
    <property type="molecule type" value="Genomic_DNA"/>
</dbReference>
<protein>
    <recommendedName>
        <fullName evidence="3">Metal-dependent phosphohydrolase</fullName>
    </recommendedName>
</protein>
<dbReference type="RefSeq" id="WP_014986921.1">
    <property type="nucleotide sequence ID" value="NC_018681.1"/>
</dbReference>
<dbReference type="AlphaFoldDB" id="K0F9A5"/>
<dbReference type="PANTHER" id="PTHR21174:SF0">
    <property type="entry name" value="HD PHOSPHOHYDROLASE FAMILY PROTEIN-RELATED"/>
    <property type="match status" value="1"/>
</dbReference>
<dbReference type="PIRSF" id="PIRSF035170">
    <property type="entry name" value="HD_phosphohydro"/>
    <property type="match status" value="1"/>
</dbReference>
<dbReference type="SUPFAM" id="SSF109604">
    <property type="entry name" value="HD-domain/PDEase-like"/>
    <property type="match status" value="1"/>
</dbReference>
<dbReference type="eggNOG" id="COG4339">
    <property type="taxonomic scope" value="Bacteria"/>
</dbReference>
<reference evidence="1 2" key="1">
    <citation type="journal article" date="2012" name="J. Bacteriol.">
        <title>Complete genome sequence of Nocardia brasiliensis HUJEG-1.</title>
        <authorList>
            <person name="Vera-Cabrera L."/>
            <person name="Ortiz-Lopez R."/>
            <person name="Elizondo-Gonzalez R."/>
            <person name="Perez-Maya A.A."/>
            <person name="Ocampo-Candiani J."/>
        </authorList>
    </citation>
    <scope>NUCLEOTIDE SEQUENCE [LARGE SCALE GENOMIC DNA]</scope>
    <source>
        <strain evidence="2">ATCC 700358</strain>
    </source>
</reference>
<dbReference type="HOGENOM" id="CLU_051795_2_0_11"/>
<dbReference type="Proteomes" id="UP000006304">
    <property type="component" value="Chromosome"/>
</dbReference>
<evidence type="ECO:0008006" key="3">
    <source>
        <dbReference type="Google" id="ProtNLM"/>
    </source>
</evidence>
<accession>K0F9A5</accession>
<gene>
    <name evidence="1" type="ORF">O3I_030585</name>
</gene>
<evidence type="ECO:0000313" key="1">
    <source>
        <dbReference type="EMBL" id="AFU04066.1"/>
    </source>
</evidence>
<dbReference type="PANTHER" id="PTHR21174">
    <property type="match status" value="1"/>
</dbReference>
<name>K0F9A5_NOCB7</name>
<dbReference type="Gene3D" id="1.10.3210.10">
    <property type="entry name" value="Hypothetical protein af1432"/>
    <property type="match status" value="1"/>
</dbReference>
<organism evidence="1 2">
    <name type="scientific">Nocardia brasiliensis (strain ATCC 700358 / HUJEG-1)</name>
    <dbReference type="NCBI Taxonomy" id="1133849"/>
    <lineage>
        <taxon>Bacteria</taxon>
        <taxon>Bacillati</taxon>
        <taxon>Actinomycetota</taxon>
        <taxon>Actinomycetes</taxon>
        <taxon>Mycobacteriales</taxon>
        <taxon>Nocardiaceae</taxon>
        <taxon>Nocardia</taxon>
    </lineage>
</organism>